<dbReference type="PANTHER" id="PTHR45759">
    <property type="entry name" value="NUCLEOLAR GTP-BINDING PROTEIN 1"/>
    <property type="match status" value="1"/>
</dbReference>
<dbReference type="PROSITE" id="PS51710">
    <property type="entry name" value="G_OBG"/>
    <property type="match status" value="1"/>
</dbReference>
<dbReference type="Pfam" id="PF17835">
    <property type="entry name" value="NOG1_N"/>
    <property type="match status" value="1"/>
</dbReference>
<dbReference type="Pfam" id="PF08155">
    <property type="entry name" value="NOGCT"/>
    <property type="match status" value="1"/>
</dbReference>
<feature type="region of interest" description="Disordered" evidence="8">
    <location>
        <begin position="447"/>
        <end position="471"/>
    </location>
</feature>
<evidence type="ECO:0000256" key="5">
    <source>
        <dbReference type="ARBA" id="ARBA00023242"/>
    </source>
</evidence>
<dbReference type="GO" id="GO:0005525">
    <property type="term" value="F:GTP binding"/>
    <property type="evidence" value="ECO:0007669"/>
    <property type="project" value="UniProtKB-KW"/>
</dbReference>
<dbReference type="InterPro" id="IPR041623">
    <property type="entry name" value="NOG1_N"/>
</dbReference>
<feature type="compositionally biased region" description="Basic and acidic residues" evidence="8">
    <location>
        <begin position="447"/>
        <end position="457"/>
    </location>
</feature>
<evidence type="ECO:0000256" key="7">
    <source>
        <dbReference type="SAM" id="Coils"/>
    </source>
</evidence>
<dbReference type="InterPro" id="IPR012973">
    <property type="entry name" value="NOG_C"/>
</dbReference>
<dbReference type="Gene3D" id="3.40.50.300">
    <property type="entry name" value="P-loop containing nucleotide triphosphate hydrolases"/>
    <property type="match status" value="1"/>
</dbReference>
<feature type="compositionally biased region" description="Low complexity" evidence="8">
    <location>
        <begin position="516"/>
        <end position="525"/>
    </location>
</feature>
<dbReference type="InterPro" id="IPR031167">
    <property type="entry name" value="G_OBG"/>
</dbReference>
<dbReference type="Proteomes" id="UP000291020">
    <property type="component" value="Unassembled WGS sequence"/>
</dbReference>
<comment type="similarity">
    <text evidence="6">Belongs to the TRAFAC class OBG-HflX-like GTPase superfamily. OBG GTPase family. NOG subfamily.</text>
</comment>
<dbReference type="Ensembl" id="ENSGAGT00000029113.1">
    <property type="protein sequence ID" value="ENSGAGP00000025585.1"/>
    <property type="gene ID" value="ENSGAGG00000018689.1"/>
</dbReference>
<feature type="compositionally biased region" description="Basic residues" evidence="8">
    <location>
        <begin position="497"/>
        <end position="507"/>
    </location>
</feature>
<feature type="compositionally biased region" description="Basic residues" evidence="8">
    <location>
        <begin position="572"/>
        <end position="587"/>
    </location>
</feature>
<dbReference type="NCBIfam" id="TIGR00231">
    <property type="entry name" value="small_GTP"/>
    <property type="match status" value="1"/>
</dbReference>
<dbReference type="InterPro" id="IPR005225">
    <property type="entry name" value="Small_GTP-bd"/>
</dbReference>
<dbReference type="InterPro" id="IPR024926">
    <property type="entry name" value="NOG1"/>
</dbReference>
<sequence>MRKVKYTQQNYHDRLTQILTDFPKLDDIHPFYADLMNVLYDKDHYKLALGQINIAKNLIDNVSKDYVRLMKYGDSLYRCKQLKRAALGRMCTIIKRQKQSLEYLEQVRQHLSRLPTIDPNTRTLLLCGYPNVGKSSFINKVTRADVEVQPYAFTTKSLFVGHMDYRYLRWQVVDTPGILDHPLEERNTIEMQAITALAHLRAAVLFVMDVSEQCGHGLEDQLELFRNIKPLFANKPLIIVANKCDVKRISELPEENQKMFENLQAEGFPVIETSTLTEEGVIKVKTEACDRLLSHRVDTKMKGNKVNEVLNRLHLAVPGKRDNKERPPFIPEGAITRKKRMEVDVPKKKRERDLEVEMGDDYVLDLQKYWDLMNSSEKYDKIPEIWEGHNIADYIDPDIMRKLEELEKEEELRQAAGEYESELESEDEEMMEIRQLAQQIREKKKLKILESKEKDTQGPKMPRTARRVQRKTLEKEMSSLGLDMAGKDEAHYVVQARRSRSVTRKRKREESEPPKSAARSRSSSRTPRDISGLRDAKMVKKVKTIMKNSQKKMNRLGKKGEADRHVFDLKPKHLLSGKRKSGTTQRR</sequence>
<proteinExistence type="inferred from homology"/>
<dbReference type="CDD" id="cd01897">
    <property type="entry name" value="NOG"/>
    <property type="match status" value="1"/>
</dbReference>
<keyword evidence="3" id="KW-0547">Nucleotide-binding</keyword>
<evidence type="ECO:0000256" key="4">
    <source>
        <dbReference type="ARBA" id="ARBA00023134"/>
    </source>
</evidence>
<comment type="function">
    <text evidence="6">Involved in the biogenesis of the 60S ribosomal subunit.</text>
</comment>
<dbReference type="GO" id="GO:0042254">
    <property type="term" value="P:ribosome biogenesis"/>
    <property type="evidence" value="ECO:0007669"/>
    <property type="project" value="UniProtKB-KW"/>
</dbReference>
<dbReference type="InterPro" id="IPR010674">
    <property type="entry name" value="NOG1_Rossman_fold_dom"/>
</dbReference>
<evidence type="ECO:0000256" key="8">
    <source>
        <dbReference type="SAM" id="MobiDB-lite"/>
    </source>
</evidence>
<evidence type="ECO:0000313" key="10">
    <source>
        <dbReference type="Ensembl" id="ENSGAGP00000025585.1"/>
    </source>
</evidence>
<keyword evidence="7" id="KW-0175">Coiled coil</keyword>
<dbReference type="AlphaFoldDB" id="A0A452IDJ6"/>
<feature type="compositionally biased region" description="Basic and acidic residues" evidence="8">
    <location>
        <begin position="558"/>
        <end position="571"/>
    </location>
</feature>
<dbReference type="Pfam" id="PF06858">
    <property type="entry name" value="NOG1"/>
    <property type="match status" value="1"/>
</dbReference>
<dbReference type="SUPFAM" id="SSF52540">
    <property type="entry name" value="P-loop containing nucleoside triphosphate hydrolases"/>
    <property type="match status" value="1"/>
</dbReference>
<keyword evidence="5 6" id="KW-0539">Nucleus</keyword>
<evidence type="ECO:0000256" key="6">
    <source>
        <dbReference type="PIRNR" id="PIRNR038919"/>
    </source>
</evidence>
<feature type="coiled-coil region" evidence="7">
    <location>
        <begin position="409"/>
        <end position="443"/>
    </location>
</feature>
<dbReference type="InterPro" id="IPR006073">
    <property type="entry name" value="GTP-bd"/>
</dbReference>
<evidence type="ECO:0000313" key="11">
    <source>
        <dbReference type="Proteomes" id="UP000291020"/>
    </source>
</evidence>
<dbReference type="Ensembl" id="ENSGAGT00000029112.1">
    <property type="protein sequence ID" value="ENSGAGP00000025584.1"/>
    <property type="gene ID" value="ENSGAGG00000018689.1"/>
</dbReference>
<dbReference type="InterPro" id="IPR027417">
    <property type="entry name" value="P-loop_NTPase"/>
</dbReference>
<comment type="subcellular location">
    <subcellularLocation>
        <location evidence="1 6">Nucleus</location>
        <location evidence="1 6">Nucleolus</location>
    </subcellularLocation>
</comment>
<feature type="compositionally biased region" description="Basic and acidic residues" evidence="8">
    <location>
        <begin position="526"/>
        <end position="538"/>
    </location>
</feature>
<keyword evidence="2 6" id="KW-0690">Ribosome biogenesis</keyword>
<name>A0A452IDJ6_9SAUR</name>
<dbReference type="Gene3D" id="1.20.120.1190">
    <property type="match status" value="1"/>
</dbReference>
<evidence type="ECO:0000256" key="2">
    <source>
        <dbReference type="ARBA" id="ARBA00022517"/>
    </source>
</evidence>
<feature type="domain" description="OBG-type G" evidence="9">
    <location>
        <begin position="122"/>
        <end position="293"/>
    </location>
</feature>
<reference evidence="11" key="1">
    <citation type="journal article" date="2017" name="PLoS ONE">
        <title>The Agassiz's desert tortoise genome provides a resource for the conservation of a threatened species.</title>
        <authorList>
            <person name="Tollis M."/>
            <person name="DeNardo D.F."/>
            <person name="Cornelius J.A."/>
            <person name="Dolby G.A."/>
            <person name="Edwards T."/>
            <person name="Henen B.T."/>
            <person name="Karl A.E."/>
            <person name="Murphy R.W."/>
            <person name="Kusumi K."/>
        </authorList>
    </citation>
    <scope>NUCLEOTIDE SEQUENCE [LARGE SCALE GENOMIC DNA]</scope>
</reference>
<protein>
    <recommendedName>
        <fullName evidence="6">Nucleolar GTP-binding protein 1</fullName>
    </recommendedName>
</protein>
<dbReference type="PIRSF" id="PIRSF038919">
    <property type="entry name" value="NOG1"/>
    <property type="match status" value="1"/>
</dbReference>
<feature type="region of interest" description="Disordered" evidence="8">
    <location>
        <begin position="491"/>
        <end position="587"/>
    </location>
</feature>
<organism evidence="10 11">
    <name type="scientific">Gopherus agassizii</name>
    <name type="common">Agassiz's desert tortoise</name>
    <dbReference type="NCBI Taxonomy" id="38772"/>
    <lineage>
        <taxon>Eukaryota</taxon>
        <taxon>Metazoa</taxon>
        <taxon>Chordata</taxon>
        <taxon>Craniata</taxon>
        <taxon>Vertebrata</taxon>
        <taxon>Euteleostomi</taxon>
        <taxon>Archelosauria</taxon>
        <taxon>Testudinata</taxon>
        <taxon>Testudines</taxon>
        <taxon>Cryptodira</taxon>
        <taxon>Durocryptodira</taxon>
        <taxon>Testudinoidea</taxon>
        <taxon>Testudinidae</taxon>
        <taxon>Gopherus</taxon>
    </lineage>
</organism>
<keyword evidence="11" id="KW-1185">Reference proteome</keyword>
<dbReference type="PRINTS" id="PR00326">
    <property type="entry name" value="GTP1OBG"/>
</dbReference>
<accession>A0A452IDJ6</accession>
<dbReference type="GO" id="GO:0005730">
    <property type="term" value="C:nucleolus"/>
    <property type="evidence" value="ECO:0007669"/>
    <property type="project" value="UniProtKB-SubCell"/>
</dbReference>
<feature type="compositionally biased region" description="Basic residues" evidence="8">
    <location>
        <begin position="539"/>
        <end position="557"/>
    </location>
</feature>
<dbReference type="FunFam" id="3.40.50.300:FF:000496">
    <property type="entry name" value="Nucleolar GTP-binding protein 1"/>
    <property type="match status" value="1"/>
</dbReference>
<reference evidence="10" key="2">
    <citation type="submission" date="2025-05" db="UniProtKB">
        <authorList>
            <consortium name="Ensembl"/>
        </authorList>
    </citation>
    <scope>IDENTIFICATION</scope>
</reference>
<evidence type="ECO:0000256" key="1">
    <source>
        <dbReference type="ARBA" id="ARBA00004604"/>
    </source>
</evidence>
<keyword evidence="4" id="KW-0342">GTP-binding</keyword>
<evidence type="ECO:0000256" key="3">
    <source>
        <dbReference type="ARBA" id="ARBA00022741"/>
    </source>
</evidence>
<evidence type="ECO:0000259" key="9">
    <source>
        <dbReference type="PROSITE" id="PS51710"/>
    </source>
</evidence>